<name>A0A8H6I6M9_9AGAR</name>
<gene>
    <name evidence="2" type="ORF">DFP72DRAFT_844855</name>
</gene>
<dbReference type="EMBL" id="JACGCI010000018">
    <property type="protein sequence ID" value="KAF6758453.1"/>
    <property type="molecule type" value="Genomic_DNA"/>
</dbReference>
<evidence type="ECO:0000313" key="3">
    <source>
        <dbReference type="Proteomes" id="UP000521943"/>
    </source>
</evidence>
<keyword evidence="3" id="KW-1185">Reference proteome</keyword>
<protein>
    <submittedName>
        <fullName evidence="2">Uncharacterized protein</fullName>
    </submittedName>
</protein>
<proteinExistence type="predicted"/>
<evidence type="ECO:0000256" key="1">
    <source>
        <dbReference type="SAM" id="SignalP"/>
    </source>
</evidence>
<dbReference type="Proteomes" id="UP000521943">
    <property type="component" value="Unassembled WGS sequence"/>
</dbReference>
<accession>A0A8H6I6M9</accession>
<comment type="caution">
    <text evidence="2">The sequence shown here is derived from an EMBL/GenBank/DDBJ whole genome shotgun (WGS) entry which is preliminary data.</text>
</comment>
<feature type="chain" id="PRO_5034152197" evidence="1">
    <location>
        <begin position="20"/>
        <end position="117"/>
    </location>
</feature>
<feature type="signal peptide" evidence="1">
    <location>
        <begin position="1"/>
        <end position="19"/>
    </location>
</feature>
<evidence type="ECO:0000313" key="2">
    <source>
        <dbReference type="EMBL" id="KAF6758453.1"/>
    </source>
</evidence>
<organism evidence="2 3">
    <name type="scientific">Ephemerocybe angulata</name>
    <dbReference type="NCBI Taxonomy" id="980116"/>
    <lineage>
        <taxon>Eukaryota</taxon>
        <taxon>Fungi</taxon>
        <taxon>Dikarya</taxon>
        <taxon>Basidiomycota</taxon>
        <taxon>Agaricomycotina</taxon>
        <taxon>Agaricomycetes</taxon>
        <taxon>Agaricomycetidae</taxon>
        <taxon>Agaricales</taxon>
        <taxon>Agaricineae</taxon>
        <taxon>Psathyrellaceae</taxon>
        <taxon>Ephemerocybe</taxon>
    </lineage>
</organism>
<keyword evidence="1" id="KW-0732">Signal</keyword>
<sequence>MTIRLVQMYLLCYLPLLECSTSLFHKDSTCFESPDSRALRETVRFHNDRESARLWLRFAERLRAMGMGFKMGLEPRASEGMVPADGDVYQGVWIFWTAGLDGRDATEMQSKLGVEDV</sequence>
<dbReference type="AlphaFoldDB" id="A0A8H6I6M9"/>
<reference evidence="2 3" key="1">
    <citation type="submission" date="2020-07" db="EMBL/GenBank/DDBJ databases">
        <title>Comparative genomics of pyrophilous fungi reveals a link between fire events and developmental genes.</title>
        <authorList>
            <consortium name="DOE Joint Genome Institute"/>
            <person name="Steindorff A.S."/>
            <person name="Carver A."/>
            <person name="Calhoun S."/>
            <person name="Stillman K."/>
            <person name="Liu H."/>
            <person name="Lipzen A."/>
            <person name="Pangilinan J."/>
            <person name="Labutti K."/>
            <person name="Bruns T.D."/>
            <person name="Grigoriev I.V."/>
        </authorList>
    </citation>
    <scope>NUCLEOTIDE SEQUENCE [LARGE SCALE GENOMIC DNA]</scope>
    <source>
        <strain evidence="2 3">CBS 144469</strain>
    </source>
</reference>